<dbReference type="PANTHER" id="PTHR13170:SF16">
    <property type="entry name" value="PROTEIN O-GLCNACASE"/>
    <property type="match status" value="1"/>
</dbReference>
<gene>
    <name evidence="2" type="ORF">SRB5_58170</name>
</gene>
<dbReference type="InterPro" id="IPR016181">
    <property type="entry name" value="Acyl_CoA_acyltransferase"/>
</dbReference>
<dbReference type="SUPFAM" id="SSF55729">
    <property type="entry name" value="Acyl-CoA N-acyltransferases (Nat)"/>
    <property type="match status" value="1"/>
</dbReference>
<comment type="caution">
    <text evidence="2">The sequence shown here is derived from an EMBL/GenBank/DDBJ whole genome shotgun (WGS) entry which is preliminary data.</text>
</comment>
<sequence length="209" mass="22976">MTTSRARIRPYRPTDRAALSDICVRTADNGGDARHLYEDQELLPTLFATPYATLEPELAFVVDDGERAVGYIVGTADTPAFVRRFRDTWLPQVAARFPAPPPEPATPTEEMRYLLHNPERMIVPALAGYPAHLHIDLLPSHQRAGHGRELMAAFLGALAARGVPRVHLGMVTANTAARAFYDRLGFSVLPVPDPGPLTYLGRSTKEPLT</sequence>
<proteinExistence type="predicted"/>
<dbReference type="Gene3D" id="3.40.630.30">
    <property type="match status" value="1"/>
</dbReference>
<reference evidence="2 3" key="1">
    <citation type="submission" date="2019-10" db="EMBL/GenBank/DDBJ databases">
        <title>Streptomyces smaragdinus sp. nov. and Streptomyces fabii sp. nov., isolated from the gut of fungus growing-termite Macrotermes natalensis.</title>
        <authorList>
            <person name="Schwitalla J."/>
            <person name="Benndorf R."/>
            <person name="Martin K."/>
            <person name="De Beer W."/>
            <person name="Kaster A.-K."/>
            <person name="Vollmers J."/>
            <person name="Poulsen M."/>
            <person name="Beemelmanns C."/>
        </authorList>
    </citation>
    <scope>NUCLEOTIDE SEQUENCE [LARGE SCALE GENOMIC DNA]</scope>
    <source>
        <strain evidence="2 3">RB5</strain>
    </source>
</reference>
<dbReference type="EC" id="2.3.-.-" evidence="2"/>
<keyword evidence="2" id="KW-0012">Acyltransferase</keyword>
<evidence type="ECO:0000313" key="3">
    <source>
        <dbReference type="Proteomes" id="UP000466345"/>
    </source>
</evidence>
<keyword evidence="3" id="KW-1185">Reference proteome</keyword>
<evidence type="ECO:0000313" key="2">
    <source>
        <dbReference type="EMBL" id="MQY15631.1"/>
    </source>
</evidence>
<feature type="domain" description="N-acetyltransferase" evidence="1">
    <location>
        <begin position="6"/>
        <end position="206"/>
    </location>
</feature>
<dbReference type="Proteomes" id="UP000466345">
    <property type="component" value="Unassembled WGS sequence"/>
</dbReference>
<accession>A0A7K0CQG1</accession>
<dbReference type="InterPro" id="IPR051822">
    <property type="entry name" value="Glycosyl_Hydrolase_84"/>
</dbReference>
<protein>
    <submittedName>
        <fullName evidence="2">Putative acetyltransferase OgpAT</fullName>
        <ecNumber evidence="2">2.3.-.-</ecNumber>
    </submittedName>
</protein>
<dbReference type="Pfam" id="PF00583">
    <property type="entry name" value="Acetyltransf_1"/>
    <property type="match status" value="1"/>
</dbReference>
<keyword evidence="2" id="KW-0808">Transferase</keyword>
<dbReference type="PROSITE" id="PS51186">
    <property type="entry name" value="GNAT"/>
    <property type="match status" value="1"/>
</dbReference>
<organism evidence="2 3">
    <name type="scientific">Streptomyces smaragdinus</name>
    <dbReference type="NCBI Taxonomy" id="2585196"/>
    <lineage>
        <taxon>Bacteria</taxon>
        <taxon>Bacillati</taxon>
        <taxon>Actinomycetota</taxon>
        <taxon>Actinomycetes</taxon>
        <taxon>Kitasatosporales</taxon>
        <taxon>Streptomycetaceae</taxon>
        <taxon>Streptomyces</taxon>
    </lineage>
</organism>
<dbReference type="PANTHER" id="PTHR13170">
    <property type="entry name" value="O-GLCNACASE"/>
    <property type="match status" value="1"/>
</dbReference>
<dbReference type="RefSeq" id="WP_323378675.1">
    <property type="nucleotide sequence ID" value="NZ_WEGJ01000036.1"/>
</dbReference>
<name>A0A7K0CQG1_9ACTN</name>
<dbReference type="GO" id="GO:0016747">
    <property type="term" value="F:acyltransferase activity, transferring groups other than amino-acyl groups"/>
    <property type="evidence" value="ECO:0007669"/>
    <property type="project" value="InterPro"/>
</dbReference>
<dbReference type="InterPro" id="IPR000182">
    <property type="entry name" value="GNAT_dom"/>
</dbReference>
<evidence type="ECO:0000259" key="1">
    <source>
        <dbReference type="PROSITE" id="PS51186"/>
    </source>
</evidence>
<dbReference type="AlphaFoldDB" id="A0A7K0CQG1"/>
<dbReference type="EMBL" id="WEGJ01000036">
    <property type="protein sequence ID" value="MQY15631.1"/>
    <property type="molecule type" value="Genomic_DNA"/>
</dbReference>
<dbReference type="CDD" id="cd04301">
    <property type="entry name" value="NAT_SF"/>
    <property type="match status" value="1"/>
</dbReference>